<dbReference type="SMART" id="SM00513">
    <property type="entry name" value="SAP"/>
    <property type="match status" value="1"/>
</dbReference>
<dbReference type="Pfam" id="PF02037">
    <property type="entry name" value="SAP"/>
    <property type="match status" value="1"/>
</dbReference>
<dbReference type="GO" id="GO:0016973">
    <property type="term" value="P:poly(A)+ mRNA export from nucleus"/>
    <property type="evidence" value="ECO:0007669"/>
    <property type="project" value="TreeGrafter"/>
</dbReference>
<name>A0AAN9TQF5_9HEMI</name>
<dbReference type="GO" id="GO:0006412">
    <property type="term" value="P:translation"/>
    <property type="evidence" value="ECO:0007669"/>
    <property type="project" value="InterPro"/>
</dbReference>
<dbReference type="PROSITE" id="PS50800">
    <property type="entry name" value="SAP"/>
    <property type="match status" value="1"/>
</dbReference>
<comment type="similarity">
    <text evidence="2">Belongs to the SAP domain-containing ribonucleoprotein family.</text>
</comment>
<feature type="compositionally biased region" description="Polar residues" evidence="3">
    <location>
        <begin position="123"/>
        <end position="132"/>
    </location>
</feature>
<feature type="region of interest" description="Disordered" evidence="3">
    <location>
        <begin position="260"/>
        <end position="284"/>
    </location>
</feature>
<dbReference type="Gene3D" id="1.10.720.30">
    <property type="entry name" value="SAP domain"/>
    <property type="match status" value="1"/>
</dbReference>
<reference evidence="5 6" key="1">
    <citation type="submission" date="2024-03" db="EMBL/GenBank/DDBJ databases">
        <title>Adaptation during the transition from Ophiocordyceps entomopathogen to insect associate is accompanied by gene loss and intensified selection.</title>
        <authorList>
            <person name="Ward C.M."/>
            <person name="Onetto C.A."/>
            <person name="Borneman A.R."/>
        </authorList>
    </citation>
    <scope>NUCLEOTIDE SEQUENCE [LARGE SCALE GENOMIC DNA]</scope>
    <source>
        <strain evidence="5">AWRI1</strain>
        <tissue evidence="5">Single Adult Female</tissue>
    </source>
</reference>
<dbReference type="Proteomes" id="UP001367676">
    <property type="component" value="Unassembled WGS sequence"/>
</dbReference>
<feature type="region of interest" description="Disordered" evidence="3">
    <location>
        <begin position="114"/>
        <end position="194"/>
    </location>
</feature>
<dbReference type="PANTHER" id="PTHR46551:SF1">
    <property type="entry name" value="SAP DOMAIN-CONTAINING RIBONUCLEOPROTEIN"/>
    <property type="match status" value="1"/>
</dbReference>
<comment type="caution">
    <text evidence="5">The sequence shown here is derived from an EMBL/GenBank/DDBJ whole genome shotgun (WGS) entry which is preliminary data.</text>
</comment>
<dbReference type="GO" id="GO:0003735">
    <property type="term" value="F:structural constituent of ribosome"/>
    <property type="evidence" value="ECO:0007669"/>
    <property type="project" value="InterPro"/>
</dbReference>
<dbReference type="GO" id="GO:0005634">
    <property type="term" value="C:nucleus"/>
    <property type="evidence" value="ECO:0007669"/>
    <property type="project" value="TreeGrafter"/>
</dbReference>
<keyword evidence="6" id="KW-1185">Reference proteome</keyword>
<keyword evidence="1" id="KW-0597">Phosphoprotein</keyword>
<organism evidence="5 6">
    <name type="scientific">Parthenolecanium corni</name>
    <dbReference type="NCBI Taxonomy" id="536013"/>
    <lineage>
        <taxon>Eukaryota</taxon>
        <taxon>Metazoa</taxon>
        <taxon>Ecdysozoa</taxon>
        <taxon>Arthropoda</taxon>
        <taxon>Hexapoda</taxon>
        <taxon>Insecta</taxon>
        <taxon>Pterygota</taxon>
        <taxon>Neoptera</taxon>
        <taxon>Paraneoptera</taxon>
        <taxon>Hemiptera</taxon>
        <taxon>Sternorrhyncha</taxon>
        <taxon>Coccoidea</taxon>
        <taxon>Coccidae</taxon>
        <taxon>Parthenolecanium</taxon>
    </lineage>
</organism>
<dbReference type="Pfam" id="PF06984">
    <property type="entry name" value="MRP-L47"/>
    <property type="match status" value="1"/>
</dbReference>
<dbReference type="SUPFAM" id="SSF68906">
    <property type="entry name" value="SAP domain"/>
    <property type="match status" value="1"/>
</dbReference>
<dbReference type="Gene3D" id="6.10.330.20">
    <property type="match status" value="1"/>
</dbReference>
<evidence type="ECO:0000256" key="3">
    <source>
        <dbReference type="SAM" id="MobiDB-lite"/>
    </source>
</evidence>
<feature type="region of interest" description="Disordered" evidence="3">
    <location>
        <begin position="77"/>
        <end position="101"/>
    </location>
</feature>
<evidence type="ECO:0000313" key="6">
    <source>
        <dbReference type="Proteomes" id="UP001367676"/>
    </source>
</evidence>
<dbReference type="PANTHER" id="PTHR46551">
    <property type="entry name" value="SAP DOMAIN-CONTAINING RIBONUCLEOPROTEIN"/>
    <property type="match status" value="1"/>
</dbReference>
<evidence type="ECO:0000256" key="2">
    <source>
        <dbReference type="ARBA" id="ARBA00046328"/>
    </source>
</evidence>
<protein>
    <recommendedName>
        <fullName evidence="4">SAP domain-containing protein</fullName>
    </recommendedName>
</protein>
<dbReference type="InterPro" id="IPR038340">
    <property type="entry name" value="MRP-L47_sf"/>
</dbReference>
<sequence length="520" mass="60174">MSSDYSSFKVVDLKKELKTRGLSTAGNKDELVERLNTYTQNLLGTGSDIDGFGESIAENDILEEDVLGEELDYEEDELKKSSELEFPSPNESSSLDIPADVSVDSNNSALNVTVIAADDPLPQRTSPRNSQKPGEKKVHLIRNRSLSIFSDSDLKENNKVEEETNEKKIEESDHEPKKITIKSSQSEEERLEERKRKFGVLDDDEKKRARAARFGITDSSTKKSGAVSKTLADSLEKLKSRAERFGSVISPLLSKLSEEEKMQARKNRFSGTTSSSNVPEEEKKKLRAQRFNISKFQKNYIHSSAICHHENLMDFFDDESNWGKDEVKTGRSWMLGELRNKSSTDLHKLWYVLYKEKNMLLTMEEFCQENYILFPSPERIDKVEESMKNLETVVRERNKAYYLLETGEDGERPGVIVHSAIGLPLYHRKTEHVVQKAANKWWKSNFVHHYNYDECRKFLQLYREKLFKENRRHRRLNSRYGRGVLKRFKKIDMASFKEQYPGVKLGKNDQRPDDTINFHS</sequence>
<accession>A0AAN9TQF5</accession>
<dbReference type="InterPro" id="IPR052240">
    <property type="entry name" value="SAP_domain_ribonucleoprotein"/>
</dbReference>
<evidence type="ECO:0000313" key="5">
    <source>
        <dbReference type="EMBL" id="KAK7579811.1"/>
    </source>
</evidence>
<proteinExistence type="inferred from homology"/>
<dbReference type="AlphaFoldDB" id="A0AAN9TQF5"/>
<feature type="domain" description="SAP" evidence="4">
    <location>
        <begin position="5"/>
        <end position="39"/>
    </location>
</feature>
<dbReference type="InterPro" id="IPR036361">
    <property type="entry name" value="SAP_dom_sf"/>
</dbReference>
<gene>
    <name evidence="5" type="ORF">V9T40_000440</name>
</gene>
<feature type="compositionally biased region" description="Basic and acidic residues" evidence="3">
    <location>
        <begin position="185"/>
        <end position="194"/>
    </location>
</feature>
<feature type="compositionally biased region" description="Basic and acidic residues" evidence="3">
    <location>
        <begin position="152"/>
        <end position="178"/>
    </location>
</feature>
<dbReference type="EMBL" id="JBBCAQ010000034">
    <property type="protein sequence ID" value="KAK7579811.1"/>
    <property type="molecule type" value="Genomic_DNA"/>
</dbReference>
<evidence type="ECO:0000259" key="4">
    <source>
        <dbReference type="PROSITE" id="PS50800"/>
    </source>
</evidence>
<evidence type="ECO:0000256" key="1">
    <source>
        <dbReference type="ARBA" id="ARBA00022553"/>
    </source>
</evidence>
<dbReference type="InterPro" id="IPR010729">
    <property type="entry name" value="Ribosomal_uL29_mit"/>
</dbReference>
<feature type="compositionally biased region" description="Polar residues" evidence="3">
    <location>
        <begin position="269"/>
        <end position="278"/>
    </location>
</feature>
<dbReference type="GO" id="GO:0005761">
    <property type="term" value="C:mitochondrial ribosome"/>
    <property type="evidence" value="ECO:0007669"/>
    <property type="project" value="InterPro"/>
</dbReference>
<dbReference type="InterPro" id="IPR003034">
    <property type="entry name" value="SAP_dom"/>
</dbReference>